<dbReference type="GO" id="GO:0006270">
    <property type="term" value="P:DNA replication initiation"/>
    <property type="evidence" value="ECO:0007669"/>
    <property type="project" value="TreeGrafter"/>
</dbReference>
<dbReference type="GO" id="GO:0007095">
    <property type="term" value="P:mitotic G2 DNA damage checkpoint signaling"/>
    <property type="evidence" value="ECO:0007669"/>
    <property type="project" value="TreeGrafter"/>
</dbReference>
<dbReference type="KEGG" id="lmat:92510394"/>
<feature type="region of interest" description="Disordered" evidence="2">
    <location>
        <begin position="322"/>
        <end position="374"/>
    </location>
</feature>
<feature type="compositionally biased region" description="Low complexity" evidence="2">
    <location>
        <begin position="354"/>
        <end position="365"/>
    </location>
</feature>
<keyword evidence="1" id="KW-0677">Repeat</keyword>
<dbReference type="InterPro" id="IPR001357">
    <property type="entry name" value="BRCT_dom"/>
</dbReference>
<dbReference type="RefSeq" id="XP_067173987.1">
    <property type="nucleotide sequence ID" value="XM_067317882.1"/>
</dbReference>
<evidence type="ECO:0000259" key="4">
    <source>
        <dbReference type="PROSITE" id="PS50172"/>
    </source>
</evidence>
<dbReference type="Proteomes" id="UP000673552">
    <property type="component" value="Chromosome 36"/>
</dbReference>
<evidence type="ECO:0000256" key="1">
    <source>
        <dbReference type="ARBA" id="ARBA00022737"/>
    </source>
</evidence>
<feature type="domain" description="BRCT" evidence="4">
    <location>
        <begin position="1"/>
        <end position="96"/>
    </location>
</feature>
<dbReference type="Gene3D" id="3.40.50.10190">
    <property type="entry name" value="BRCT domain"/>
    <property type="match status" value="2"/>
</dbReference>
<proteinExistence type="predicted"/>
<evidence type="ECO:0000256" key="2">
    <source>
        <dbReference type="SAM" id="MobiDB-lite"/>
    </source>
</evidence>
<comment type="caution">
    <text evidence="5">The sequence shown here is derived from an EMBL/GenBank/DDBJ whole genome shotgun (WGS) entry which is preliminary data.</text>
</comment>
<dbReference type="PROSITE" id="PS50172">
    <property type="entry name" value="BRCT"/>
    <property type="match status" value="1"/>
</dbReference>
<dbReference type="PANTHER" id="PTHR13561">
    <property type="entry name" value="DNA REPLICATION REGULATOR DPB11-RELATED"/>
    <property type="match status" value="1"/>
</dbReference>
<reference evidence="5 6" key="1">
    <citation type="submission" date="2021-03" db="EMBL/GenBank/DDBJ databases">
        <title>Leishmania (Mundinia) martiniquensis Genome sequencing and assembly.</title>
        <authorList>
            <person name="Almutairi H."/>
            <person name="Gatherer D."/>
        </authorList>
    </citation>
    <scope>NUCLEOTIDE SEQUENCE [LARGE SCALE GENOMIC DNA]</scope>
    <source>
        <strain evidence="5">LSCM1</strain>
    </source>
</reference>
<keyword evidence="3" id="KW-0732">Signal</keyword>
<protein>
    <recommendedName>
        <fullName evidence="4">BRCT domain-containing protein</fullName>
    </recommendedName>
</protein>
<evidence type="ECO:0000313" key="5">
    <source>
        <dbReference type="EMBL" id="KAG5464050.1"/>
    </source>
</evidence>
<dbReference type="OrthoDB" id="265615at2759"/>
<feature type="chain" id="PRO_5032514982" description="BRCT domain-containing protein" evidence="3">
    <location>
        <begin position="20"/>
        <end position="374"/>
    </location>
</feature>
<evidence type="ECO:0000256" key="3">
    <source>
        <dbReference type="SAM" id="SignalP"/>
    </source>
</evidence>
<dbReference type="GeneID" id="92510394"/>
<evidence type="ECO:0000313" key="6">
    <source>
        <dbReference type="Proteomes" id="UP000673552"/>
    </source>
</evidence>
<accession>A0A836GSS8</accession>
<dbReference type="EMBL" id="JAFEUZ010000036">
    <property type="protein sequence ID" value="KAG5464050.1"/>
    <property type="molecule type" value="Genomic_DNA"/>
</dbReference>
<dbReference type="SUPFAM" id="SSF52113">
    <property type="entry name" value="BRCT domain"/>
    <property type="match status" value="1"/>
</dbReference>
<dbReference type="PANTHER" id="PTHR13561:SF20">
    <property type="entry name" value="DNA TOPOISOMERASE 2-BINDING PROTEIN 1"/>
    <property type="match status" value="1"/>
</dbReference>
<gene>
    <name evidence="5" type="ORF">LSCM1_00230</name>
</gene>
<dbReference type="GO" id="GO:0033314">
    <property type="term" value="P:mitotic DNA replication checkpoint signaling"/>
    <property type="evidence" value="ECO:0007669"/>
    <property type="project" value="TreeGrafter"/>
</dbReference>
<sequence>MFRGHTFLVSLTASSLTVAELTHNGGRVLYELEDKIPVTCVIISSDNQPGTPARCSRGWATSNALPAAIEDHVRANRITVVYEHWVHECVCKNRLLLPCRDYPDTVAYDPYLFARIHFTTTQLPMQLKANIIALMQFYGATYHNHLLDMTNLLVHSHTRLLPAARRSVAPSALAPPPLVGDRHDAVELASIKEGEAANIGSGERWSTGPSGDNAAEAAKPSLSKLAVARQLGIPCVTPQWVQLCVNACKLLPAESALAPTLPPQTPLHPSTNPNATMLSDAPALSVTDANEIPPYEEEADRWISEVLASASRSACPHSRSAATDAYSAHPETPLSCTVSSKEEDGEVRHAPKGAAQLSPSSASASKTRKRRRAR</sequence>
<keyword evidence="6" id="KW-1185">Reference proteome</keyword>
<feature type="signal peptide" evidence="3">
    <location>
        <begin position="1"/>
        <end position="19"/>
    </location>
</feature>
<organism evidence="5 6">
    <name type="scientific">Leishmania martiniquensis</name>
    <dbReference type="NCBI Taxonomy" id="1580590"/>
    <lineage>
        <taxon>Eukaryota</taxon>
        <taxon>Discoba</taxon>
        <taxon>Euglenozoa</taxon>
        <taxon>Kinetoplastea</taxon>
        <taxon>Metakinetoplastina</taxon>
        <taxon>Trypanosomatida</taxon>
        <taxon>Trypanosomatidae</taxon>
        <taxon>Leishmaniinae</taxon>
        <taxon>Leishmania</taxon>
    </lineage>
</organism>
<dbReference type="InterPro" id="IPR036420">
    <property type="entry name" value="BRCT_dom_sf"/>
</dbReference>
<name>A0A836GSS8_9TRYP</name>
<dbReference type="AlphaFoldDB" id="A0A836GSS8"/>
<feature type="compositionally biased region" description="Basic and acidic residues" evidence="2">
    <location>
        <begin position="340"/>
        <end position="349"/>
    </location>
</feature>